<protein>
    <recommendedName>
        <fullName evidence="3">MerR family transcriptional regulator</fullName>
    </recommendedName>
</protein>
<evidence type="ECO:0000313" key="2">
    <source>
        <dbReference type="Proteomes" id="UP001431634"/>
    </source>
</evidence>
<organism evidence="1 2">
    <name type="scientific">Commensalibacter oyaizuii</name>
    <dbReference type="NCBI Taxonomy" id="3043873"/>
    <lineage>
        <taxon>Bacteria</taxon>
        <taxon>Pseudomonadati</taxon>
        <taxon>Pseudomonadota</taxon>
        <taxon>Alphaproteobacteria</taxon>
        <taxon>Acetobacterales</taxon>
        <taxon>Acetobacteraceae</taxon>
    </lineage>
</organism>
<evidence type="ECO:0008006" key="3">
    <source>
        <dbReference type="Google" id="ProtNLM"/>
    </source>
</evidence>
<dbReference type="EMBL" id="JASBAO010000001">
    <property type="protein sequence ID" value="MDI2091275.1"/>
    <property type="molecule type" value="Genomic_DNA"/>
</dbReference>
<sequence>MITLETLCLNLPQVSSAEIEIWIRNQWVKPETKEGHYCFHEIDEARIRLILELRDHLGVTEDAMPLVLQLIDQLYTTRRQMRYLCEIIATDHYPDSRQKLRRMMDEIIITTDIKS</sequence>
<keyword evidence="2" id="KW-1185">Reference proteome</keyword>
<gene>
    <name evidence="1" type="ORF">QJV27_07815</name>
</gene>
<dbReference type="RefSeq" id="WP_281448371.1">
    <property type="nucleotide sequence ID" value="NZ_JASBAO010000001.1"/>
</dbReference>
<evidence type="ECO:0000313" key="1">
    <source>
        <dbReference type="EMBL" id="MDI2091275.1"/>
    </source>
</evidence>
<dbReference type="Gene3D" id="1.10.1660.10">
    <property type="match status" value="1"/>
</dbReference>
<comment type="caution">
    <text evidence="1">The sequence shown here is derived from an EMBL/GenBank/DDBJ whole genome shotgun (WGS) entry which is preliminary data.</text>
</comment>
<reference evidence="1" key="1">
    <citation type="submission" date="2023-05" db="EMBL/GenBank/DDBJ databases">
        <title>Whole genome sequence of Commensalibacter sp.</title>
        <authorList>
            <person name="Charoenyingcharoen P."/>
            <person name="Yukphan P."/>
        </authorList>
    </citation>
    <scope>NUCLEOTIDE SEQUENCE</scope>
    <source>
        <strain evidence="1">TBRC 16381</strain>
    </source>
</reference>
<dbReference type="Proteomes" id="UP001431634">
    <property type="component" value="Unassembled WGS sequence"/>
</dbReference>
<accession>A0ABT6Q2E0</accession>
<proteinExistence type="predicted"/>
<name>A0ABT6Q2E0_9PROT</name>